<accession>A0A1Y2A1Z7</accession>
<feature type="compositionally biased region" description="Basic and acidic residues" evidence="1">
    <location>
        <begin position="125"/>
        <end position="144"/>
    </location>
</feature>
<feature type="compositionally biased region" description="Polar residues" evidence="1">
    <location>
        <begin position="89"/>
        <end position="122"/>
    </location>
</feature>
<organism evidence="2 3">
    <name type="scientific">Clohesyomyces aquaticus</name>
    <dbReference type="NCBI Taxonomy" id="1231657"/>
    <lineage>
        <taxon>Eukaryota</taxon>
        <taxon>Fungi</taxon>
        <taxon>Dikarya</taxon>
        <taxon>Ascomycota</taxon>
        <taxon>Pezizomycotina</taxon>
        <taxon>Dothideomycetes</taxon>
        <taxon>Pleosporomycetidae</taxon>
        <taxon>Pleosporales</taxon>
        <taxon>Lindgomycetaceae</taxon>
        <taxon>Clohesyomyces</taxon>
    </lineage>
</organism>
<keyword evidence="3" id="KW-1185">Reference proteome</keyword>
<dbReference type="Proteomes" id="UP000193144">
    <property type="component" value="Unassembled WGS sequence"/>
</dbReference>
<sequence length="144" mass="15566">MSEADTVEAGSAQQRPAAHQTTLGGGVTCARRGSGRARSKAAAVAFWSPAGRRGSRAGVDKRPQQQRASAISIRSPFFHEKQPRETGHSKQQTANSKQQTANGKRQTANGKRQTADSRQQTAYRRLVDVEAKAAHDEPRSHCCS</sequence>
<dbReference type="EMBL" id="MCFA01000017">
    <property type="protein sequence ID" value="ORY16532.1"/>
    <property type="molecule type" value="Genomic_DNA"/>
</dbReference>
<reference evidence="2 3" key="1">
    <citation type="submission" date="2016-07" db="EMBL/GenBank/DDBJ databases">
        <title>Pervasive Adenine N6-methylation of Active Genes in Fungi.</title>
        <authorList>
            <consortium name="DOE Joint Genome Institute"/>
            <person name="Mondo S.J."/>
            <person name="Dannebaum R.O."/>
            <person name="Kuo R.C."/>
            <person name="Labutti K."/>
            <person name="Haridas S."/>
            <person name="Kuo A."/>
            <person name="Salamov A."/>
            <person name="Ahrendt S.R."/>
            <person name="Lipzen A."/>
            <person name="Sullivan W."/>
            <person name="Andreopoulos W.B."/>
            <person name="Clum A."/>
            <person name="Lindquist E."/>
            <person name="Daum C."/>
            <person name="Ramamoorthy G.K."/>
            <person name="Gryganskyi A."/>
            <person name="Culley D."/>
            <person name="Magnuson J.K."/>
            <person name="James T.Y."/>
            <person name="O'Malley M.A."/>
            <person name="Stajich J.E."/>
            <person name="Spatafora J.W."/>
            <person name="Visel A."/>
            <person name="Grigoriev I.V."/>
        </authorList>
    </citation>
    <scope>NUCLEOTIDE SEQUENCE [LARGE SCALE GENOMIC DNA]</scope>
    <source>
        <strain evidence="2 3">CBS 115471</strain>
    </source>
</reference>
<evidence type="ECO:0000313" key="2">
    <source>
        <dbReference type="EMBL" id="ORY16532.1"/>
    </source>
</evidence>
<comment type="caution">
    <text evidence="2">The sequence shown here is derived from an EMBL/GenBank/DDBJ whole genome shotgun (WGS) entry which is preliminary data.</text>
</comment>
<evidence type="ECO:0000256" key="1">
    <source>
        <dbReference type="SAM" id="MobiDB-lite"/>
    </source>
</evidence>
<feature type="compositionally biased region" description="Polar residues" evidence="1">
    <location>
        <begin position="11"/>
        <end position="22"/>
    </location>
</feature>
<feature type="region of interest" description="Disordered" evidence="1">
    <location>
        <begin position="1"/>
        <end position="144"/>
    </location>
</feature>
<evidence type="ECO:0000313" key="3">
    <source>
        <dbReference type="Proteomes" id="UP000193144"/>
    </source>
</evidence>
<proteinExistence type="predicted"/>
<feature type="compositionally biased region" description="Basic and acidic residues" evidence="1">
    <location>
        <begin position="77"/>
        <end position="88"/>
    </location>
</feature>
<gene>
    <name evidence="2" type="ORF">BCR34DRAFT_584204</name>
</gene>
<name>A0A1Y2A1Z7_9PLEO</name>
<dbReference type="AlphaFoldDB" id="A0A1Y2A1Z7"/>
<protein>
    <submittedName>
        <fullName evidence="2">Uncharacterized protein</fullName>
    </submittedName>
</protein>